<dbReference type="AlphaFoldDB" id="A0A9J6EF10"/>
<protein>
    <submittedName>
        <fullName evidence="2">Uncharacterized protein</fullName>
    </submittedName>
</protein>
<evidence type="ECO:0000313" key="2">
    <source>
        <dbReference type="EMBL" id="KAH8032969.1"/>
    </source>
</evidence>
<organism evidence="2 3">
    <name type="scientific">Rhipicephalus microplus</name>
    <name type="common">Cattle tick</name>
    <name type="synonym">Boophilus microplus</name>
    <dbReference type="NCBI Taxonomy" id="6941"/>
    <lineage>
        <taxon>Eukaryota</taxon>
        <taxon>Metazoa</taxon>
        <taxon>Ecdysozoa</taxon>
        <taxon>Arthropoda</taxon>
        <taxon>Chelicerata</taxon>
        <taxon>Arachnida</taxon>
        <taxon>Acari</taxon>
        <taxon>Parasitiformes</taxon>
        <taxon>Ixodida</taxon>
        <taxon>Ixodoidea</taxon>
        <taxon>Ixodidae</taxon>
        <taxon>Rhipicephalinae</taxon>
        <taxon>Rhipicephalus</taxon>
        <taxon>Boophilus</taxon>
    </lineage>
</organism>
<gene>
    <name evidence="2" type="ORF">HPB51_004650</name>
</gene>
<dbReference type="Proteomes" id="UP000821866">
    <property type="component" value="Chromosome 2"/>
</dbReference>
<keyword evidence="3" id="KW-1185">Reference proteome</keyword>
<feature type="region of interest" description="Disordered" evidence="1">
    <location>
        <begin position="215"/>
        <end position="249"/>
    </location>
</feature>
<accession>A0A9J6EF10</accession>
<comment type="caution">
    <text evidence="2">The sequence shown here is derived from an EMBL/GenBank/DDBJ whole genome shotgun (WGS) entry which is preliminary data.</text>
</comment>
<reference evidence="2" key="2">
    <citation type="submission" date="2021-09" db="EMBL/GenBank/DDBJ databases">
        <authorList>
            <person name="Jia N."/>
            <person name="Wang J."/>
            <person name="Shi W."/>
            <person name="Du L."/>
            <person name="Sun Y."/>
            <person name="Zhan W."/>
            <person name="Jiang J."/>
            <person name="Wang Q."/>
            <person name="Zhang B."/>
            <person name="Ji P."/>
            <person name="Sakyi L.B."/>
            <person name="Cui X."/>
            <person name="Yuan T."/>
            <person name="Jiang B."/>
            <person name="Yang W."/>
            <person name="Lam T.T.-Y."/>
            <person name="Chang Q."/>
            <person name="Ding S."/>
            <person name="Wang X."/>
            <person name="Zhu J."/>
            <person name="Ruan X."/>
            <person name="Zhao L."/>
            <person name="Wei J."/>
            <person name="Que T."/>
            <person name="Du C."/>
            <person name="Cheng J."/>
            <person name="Dai P."/>
            <person name="Han X."/>
            <person name="Huang E."/>
            <person name="Gao Y."/>
            <person name="Liu J."/>
            <person name="Shao H."/>
            <person name="Ye R."/>
            <person name="Li L."/>
            <person name="Wei W."/>
            <person name="Wang X."/>
            <person name="Wang C."/>
            <person name="Huo Q."/>
            <person name="Li W."/>
            <person name="Guo W."/>
            <person name="Chen H."/>
            <person name="Chen S."/>
            <person name="Zhou L."/>
            <person name="Zhou L."/>
            <person name="Ni X."/>
            <person name="Tian J."/>
            <person name="Zhou Y."/>
            <person name="Sheng Y."/>
            <person name="Liu T."/>
            <person name="Pan Y."/>
            <person name="Xia L."/>
            <person name="Li J."/>
            <person name="Zhao F."/>
            <person name="Cao W."/>
        </authorList>
    </citation>
    <scope>NUCLEOTIDE SEQUENCE</scope>
    <source>
        <strain evidence="2">Rmic-2018</strain>
        <tissue evidence="2">Larvae</tissue>
    </source>
</reference>
<evidence type="ECO:0000256" key="1">
    <source>
        <dbReference type="SAM" id="MobiDB-lite"/>
    </source>
</evidence>
<feature type="compositionally biased region" description="Basic and acidic residues" evidence="1">
    <location>
        <begin position="218"/>
        <end position="235"/>
    </location>
</feature>
<evidence type="ECO:0000313" key="3">
    <source>
        <dbReference type="Proteomes" id="UP000821866"/>
    </source>
</evidence>
<sequence>MRGAINEKEAVVGLVRRCQEADQPPRQGETLPREAQGARGQNAADRRGKCPEQVLETAAAFLTRRPAGVNQVRSEAARATTARRRSKLTSVTAYIACPDLHSYSRGTRRSFSRVRDLVQFSWRFKWFVTRTASPSPKYGTLKTPCTPVQSTVPGQRCRMLHNRLGVTYTALSSKLLKAFYERALLWSITASRLGIAAAEAAPVVNRARVEPDDAPGELCRRRLHETAGRTRRESRTGIQTPTGSEPRRT</sequence>
<dbReference type="EMBL" id="JABSTU010000004">
    <property type="protein sequence ID" value="KAH8032969.1"/>
    <property type="molecule type" value="Genomic_DNA"/>
</dbReference>
<proteinExistence type="predicted"/>
<reference evidence="2" key="1">
    <citation type="journal article" date="2020" name="Cell">
        <title>Large-Scale Comparative Analyses of Tick Genomes Elucidate Their Genetic Diversity and Vector Capacities.</title>
        <authorList>
            <consortium name="Tick Genome and Microbiome Consortium (TIGMIC)"/>
            <person name="Jia N."/>
            <person name="Wang J."/>
            <person name="Shi W."/>
            <person name="Du L."/>
            <person name="Sun Y."/>
            <person name="Zhan W."/>
            <person name="Jiang J.F."/>
            <person name="Wang Q."/>
            <person name="Zhang B."/>
            <person name="Ji P."/>
            <person name="Bell-Sakyi L."/>
            <person name="Cui X.M."/>
            <person name="Yuan T.T."/>
            <person name="Jiang B.G."/>
            <person name="Yang W.F."/>
            <person name="Lam T.T."/>
            <person name="Chang Q.C."/>
            <person name="Ding S.J."/>
            <person name="Wang X.J."/>
            <person name="Zhu J.G."/>
            <person name="Ruan X.D."/>
            <person name="Zhao L."/>
            <person name="Wei J.T."/>
            <person name="Ye R.Z."/>
            <person name="Que T.C."/>
            <person name="Du C.H."/>
            <person name="Zhou Y.H."/>
            <person name="Cheng J.X."/>
            <person name="Dai P.F."/>
            <person name="Guo W.B."/>
            <person name="Han X.H."/>
            <person name="Huang E.J."/>
            <person name="Li L.F."/>
            <person name="Wei W."/>
            <person name="Gao Y.C."/>
            <person name="Liu J.Z."/>
            <person name="Shao H.Z."/>
            <person name="Wang X."/>
            <person name="Wang C.C."/>
            <person name="Yang T.C."/>
            <person name="Huo Q.B."/>
            <person name="Li W."/>
            <person name="Chen H.Y."/>
            <person name="Chen S.E."/>
            <person name="Zhou L.G."/>
            <person name="Ni X.B."/>
            <person name="Tian J.H."/>
            <person name="Sheng Y."/>
            <person name="Liu T."/>
            <person name="Pan Y.S."/>
            <person name="Xia L.Y."/>
            <person name="Li J."/>
            <person name="Zhao F."/>
            <person name="Cao W.C."/>
        </authorList>
    </citation>
    <scope>NUCLEOTIDE SEQUENCE</scope>
    <source>
        <strain evidence="2">Rmic-2018</strain>
    </source>
</reference>
<feature type="region of interest" description="Disordered" evidence="1">
    <location>
        <begin position="17"/>
        <end position="50"/>
    </location>
</feature>
<name>A0A9J6EF10_RHIMP</name>